<dbReference type="PANTHER" id="PTHR33217:SF7">
    <property type="entry name" value="TRANSPOSASE FOR INSERTION SEQUENCE ELEMENT IS1081"/>
    <property type="match status" value="1"/>
</dbReference>
<keyword evidence="5 6" id="KW-0233">DNA recombination</keyword>
<dbReference type="Proteomes" id="UP000680279">
    <property type="component" value="Unassembled WGS sequence"/>
</dbReference>
<comment type="similarity">
    <text evidence="2 6">Belongs to the transposase mutator family.</text>
</comment>
<name>A0ABQ4KDI5_9BACI</name>
<evidence type="ECO:0000256" key="1">
    <source>
        <dbReference type="ARBA" id="ARBA00002190"/>
    </source>
</evidence>
<keyword evidence="6" id="KW-0814">Transposable element</keyword>
<organism evidence="7 8">
    <name type="scientific">Siminovitchia fordii</name>
    <dbReference type="NCBI Taxonomy" id="254759"/>
    <lineage>
        <taxon>Bacteria</taxon>
        <taxon>Bacillati</taxon>
        <taxon>Bacillota</taxon>
        <taxon>Bacilli</taxon>
        <taxon>Bacillales</taxon>
        <taxon>Bacillaceae</taxon>
        <taxon>Siminovitchia</taxon>
    </lineage>
</organism>
<comment type="caution">
    <text evidence="7">The sequence shown here is derived from an EMBL/GenBank/DDBJ whole genome shotgun (WGS) entry which is preliminary data.</text>
</comment>
<comment type="function">
    <text evidence="1 6">Required for the transposition of the insertion element.</text>
</comment>
<evidence type="ECO:0000256" key="6">
    <source>
        <dbReference type="RuleBase" id="RU365089"/>
    </source>
</evidence>
<dbReference type="EMBL" id="BOQT01000029">
    <property type="protein sequence ID" value="GIN23265.1"/>
    <property type="molecule type" value="Genomic_DNA"/>
</dbReference>
<reference evidence="7 8" key="1">
    <citation type="submission" date="2021-03" db="EMBL/GenBank/DDBJ databases">
        <title>Antimicrobial resistance genes in bacteria isolated from Japanese honey, and their potential for conferring macrolide and lincosamide resistance in the American foulbrood pathogen Paenibacillus larvae.</title>
        <authorList>
            <person name="Okamoto M."/>
            <person name="Kumagai M."/>
            <person name="Kanamori H."/>
            <person name="Takamatsu D."/>
        </authorList>
    </citation>
    <scope>NUCLEOTIDE SEQUENCE [LARGE SCALE GENOMIC DNA]</scope>
    <source>
        <strain evidence="7 8">J1TS3</strain>
    </source>
</reference>
<keyword evidence="8" id="KW-1185">Reference proteome</keyword>
<gene>
    <name evidence="7" type="ORF">J1TS3_43990</name>
</gene>
<dbReference type="InterPro" id="IPR001207">
    <property type="entry name" value="Transposase_mutator"/>
</dbReference>
<dbReference type="PANTHER" id="PTHR33217">
    <property type="entry name" value="TRANSPOSASE FOR INSERTION SEQUENCE ELEMENT IS1081"/>
    <property type="match status" value="1"/>
</dbReference>
<keyword evidence="4 6" id="KW-0238">DNA-binding</keyword>
<evidence type="ECO:0000313" key="7">
    <source>
        <dbReference type="EMBL" id="GIN23265.1"/>
    </source>
</evidence>
<evidence type="ECO:0000313" key="8">
    <source>
        <dbReference type="Proteomes" id="UP000680279"/>
    </source>
</evidence>
<evidence type="ECO:0000256" key="2">
    <source>
        <dbReference type="ARBA" id="ARBA00010961"/>
    </source>
</evidence>
<keyword evidence="3 6" id="KW-0815">Transposition</keyword>
<dbReference type="Pfam" id="PF00872">
    <property type="entry name" value="Transposase_mut"/>
    <property type="match status" value="1"/>
</dbReference>
<evidence type="ECO:0000256" key="4">
    <source>
        <dbReference type="ARBA" id="ARBA00023125"/>
    </source>
</evidence>
<evidence type="ECO:0000256" key="3">
    <source>
        <dbReference type="ARBA" id="ARBA00022578"/>
    </source>
</evidence>
<protein>
    <recommendedName>
        <fullName evidence="6">Mutator family transposase</fullName>
    </recommendedName>
</protein>
<evidence type="ECO:0000256" key="5">
    <source>
        <dbReference type="ARBA" id="ARBA00023172"/>
    </source>
</evidence>
<sequence>MRGERIEIHLFPPSRKNWIPLSIVGLNTLYFPYLFVDAMYIKVREYQRVVSKAVYIATAINENDEREILSLRVDHSESHEVWKKFLAIEISRIASSKISYIRCPQWSEDRNRGRVRRYRLATMHGVFQPEPLDKLPKKGMEDVKKRFLRWSSPSTPGN</sequence>
<accession>A0ABQ4KDI5</accession>
<proteinExistence type="inferred from homology"/>